<dbReference type="EC" id="1.1.1.-" evidence="3"/>
<protein>
    <submittedName>
        <fullName evidence="3">Aldo/keto reductase</fullName>
        <ecNumber evidence="3">1.1.1.-</ecNumber>
    </submittedName>
</protein>
<dbReference type="Gene3D" id="3.20.20.100">
    <property type="entry name" value="NADP-dependent oxidoreductase domain"/>
    <property type="match status" value="1"/>
</dbReference>
<dbReference type="InterPro" id="IPR023210">
    <property type="entry name" value="NADP_OxRdtase_dom"/>
</dbReference>
<dbReference type="RefSeq" id="WP_377352400.1">
    <property type="nucleotide sequence ID" value="NZ_JBHTLQ010000005.1"/>
</dbReference>
<gene>
    <name evidence="3" type="ORF">ACFQ27_03005</name>
</gene>
<keyword evidence="1 3" id="KW-0560">Oxidoreductase</keyword>
<reference evidence="4" key="1">
    <citation type="journal article" date="2019" name="Int. J. Syst. Evol. Microbiol.">
        <title>The Global Catalogue of Microorganisms (GCM) 10K type strain sequencing project: providing services to taxonomists for standard genome sequencing and annotation.</title>
        <authorList>
            <consortium name="The Broad Institute Genomics Platform"/>
            <consortium name="The Broad Institute Genome Sequencing Center for Infectious Disease"/>
            <person name="Wu L."/>
            <person name="Ma J."/>
        </authorList>
    </citation>
    <scope>NUCLEOTIDE SEQUENCE [LARGE SCALE GENOMIC DNA]</scope>
    <source>
        <strain evidence="4">CCUG 55074</strain>
    </source>
</reference>
<dbReference type="CDD" id="cd19076">
    <property type="entry name" value="AKR_AKR13A_13D"/>
    <property type="match status" value="1"/>
</dbReference>
<sequence length="323" mass="34920">MERRKLGKAGPEVSAIGLGCMTMSPVYGQTLDEAEALATLGRALDLGVTFWDTADVYGMGHNEQLIGGFLKGRRDAVFLATKFGITRAGVNGDPAYVEQACDASLQRLGVEAIDLFYLHRAQPGRPIEETVEAMAKLVKAGKVRHLGLSEVSPQTLERACKVHQITAVQSEYSLWTRDPEAGVLEACERLGVGFVPYSPLGRGFLTGEIRSPDDFEEGDWRRGNPRFQGEAFARNLGLVDKVRALAEAKGVTPSQLALAWVMARNPHIVPIPGTRRRKYLEDNAGAVNVALSAAELAEIDAAFPPDLDAGQRYPDAMMGALNG</sequence>
<accession>A0ABW3SYX0</accession>
<comment type="caution">
    <text evidence="3">The sequence shown here is derived from an EMBL/GenBank/DDBJ whole genome shotgun (WGS) entry which is preliminary data.</text>
</comment>
<evidence type="ECO:0000313" key="4">
    <source>
        <dbReference type="Proteomes" id="UP001597216"/>
    </source>
</evidence>
<evidence type="ECO:0000256" key="1">
    <source>
        <dbReference type="ARBA" id="ARBA00023002"/>
    </source>
</evidence>
<dbReference type="InterPro" id="IPR036812">
    <property type="entry name" value="NAD(P)_OxRdtase_dom_sf"/>
</dbReference>
<dbReference type="Pfam" id="PF00248">
    <property type="entry name" value="Aldo_ket_red"/>
    <property type="match status" value="1"/>
</dbReference>
<dbReference type="PANTHER" id="PTHR43625">
    <property type="entry name" value="AFLATOXIN B1 ALDEHYDE REDUCTASE"/>
    <property type="match status" value="1"/>
</dbReference>
<dbReference type="EMBL" id="JBHTLQ010000005">
    <property type="protein sequence ID" value="MFD1189535.1"/>
    <property type="molecule type" value="Genomic_DNA"/>
</dbReference>
<dbReference type="SUPFAM" id="SSF51430">
    <property type="entry name" value="NAD(P)-linked oxidoreductase"/>
    <property type="match status" value="1"/>
</dbReference>
<evidence type="ECO:0000259" key="2">
    <source>
        <dbReference type="Pfam" id="PF00248"/>
    </source>
</evidence>
<dbReference type="InterPro" id="IPR050791">
    <property type="entry name" value="Aldo-Keto_reductase"/>
</dbReference>
<dbReference type="Proteomes" id="UP001597216">
    <property type="component" value="Unassembled WGS sequence"/>
</dbReference>
<feature type="domain" description="NADP-dependent oxidoreductase" evidence="2">
    <location>
        <begin position="16"/>
        <end position="302"/>
    </location>
</feature>
<proteinExistence type="predicted"/>
<dbReference type="PANTHER" id="PTHR43625:SF40">
    <property type="entry name" value="ALDO-KETO REDUCTASE YAKC [NADP(+)]"/>
    <property type="match status" value="1"/>
</dbReference>
<organism evidence="3 4">
    <name type="scientific">Phenylobacterium conjunctum</name>
    <dbReference type="NCBI Taxonomy" id="1298959"/>
    <lineage>
        <taxon>Bacteria</taxon>
        <taxon>Pseudomonadati</taxon>
        <taxon>Pseudomonadota</taxon>
        <taxon>Alphaproteobacteria</taxon>
        <taxon>Caulobacterales</taxon>
        <taxon>Caulobacteraceae</taxon>
        <taxon>Phenylobacterium</taxon>
    </lineage>
</organism>
<keyword evidence="4" id="KW-1185">Reference proteome</keyword>
<name>A0ABW3SYX0_9CAUL</name>
<dbReference type="GO" id="GO:0016491">
    <property type="term" value="F:oxidoreductase activity"/>
    <property type="evidence" value="ECO:0007669"/>
    <property type="project" value="UniProtKB-KW"/>
</dbReference>
<evidence type="ECO:0000313" key="3">
    <source>
        <dbReference type="EMBL" id="MFD1189535.1"/>
    </source>
</evidence>